<feature type="domain" description="Transposase IS200-like" evidence="1">
    <location>
        <begin position="9"/>
        <end position="123"/>
    </location>
</feature>
<evidence type="ECO:0000313" key="3">
    <source>
        <dbReference type="EMBL" id="QBQ38318.1"/>
    </source>
</evidence>
<dbReference type="InterPro" id="IPR036515">
    <property type="entry name" value="Transposase_17_sf"/>
</dbReference>
<dbReference type="GO" id="GO:0003677">
    <property type="term" value="F:DNA binding"/>
    <property type="evidence" value="ECO:0007669"/>
    <property type="project" value="InterPro"/>
</dbReference>
<proteinExistence type="predicted"/>
<dbReference type="Gene3D" id="3.30.70.1290">
    <property type="entry name" value="Transposase IS200-like"/>
    <property type="match status" value="1"/>
</dbReference>
<protein>
    <submittedName>
        <fullName evidence="3">Addiction module toxin RelE</fullName>
    </submittedName>
</protein>
<name>A0A4V1AU88_9BURK</name>
<reference evidence="2" key="3">
    <citation type="submission" date="2022-12" db="EMBL/GenBank/DDBJ databases">
        <authorList>
            <person name="Sun Q."/>
            <person name="Kim S."/>
        </authorList>
    </citation>
    <scope>NUCLEOTIDE SEQUENCE</scope>
    <source>
        <strain evidence="2">KCTC 12344</strain>
    </source>
</reference>
<sequence>MSRPHRTLLAGALYHVTSRGNRRANIFADDKDHLIWQDTLAVVVGRFKVVIHAFCLMPNHFHLLIETREPNLSQAMHYLNGSYARRYNQRHGQAGHLIQGRYHAVLVEQDEQLLEVARYIALNPVRARLVAAPADWRWSSHRYYCALDVVPDWLTRDVVLEMFASTQEHGTSHYDGFIRAGIGAADPLRHHRERDNGSTTRDGPRLPLEAFHTLYADRRTAMAAAFHRGRYPRSQIARQFGVSLSTVDRALADRRYAITDQSVTVFVTDPDVVTG</sequence>
<gene>
    <name evidence="3" type="ORF">E1742_20675</name>
    <name evidence="2" type="ORF">GCM10007388_12330</name>
</gene>
<evidence type="ECO:0000313" key="4">
    <source>
        <dbReference type="Proteomes" id="UP000294359"/>
    </source>
</evidence>
<dbReference type="InterPro" id="IPR002686">
    <property type="entry name" value="Transposase_17"/>
</dbReference>
<dbReference type="SMART" id="SM01321">
    <property type="entry name" value="Y1_Tnp"/>
    <property type="match status" value="1"/>
</dbReference>
<dbReference type="OrthoDB" id="9814067at2"/>
<evidence type="ECO:0000313" key="2">
    <source>
        <dbReference type="EMBL" id="GGY81173.1"/>
    </source>
</evidence>
<dbReference type="GO" id="GO:0006313">
    <property type="term" value="P:DNA transposition"/>
    <property type="evidence" value="ECO:0007669"/>
    <property type="project" value="InterPro"/>
</dbReference>
<accession>A0A4V1AU88</accession>
<evidence type="ECO:0000259" key="1">
    <source>
        <dbReference type="SMART" id="SM01321"/>
    </source>
</evidence>
<dbReference type="Proteomes" id="UP000294359">
    <property type="component" value="Chromosome"/>
</dbReference>
<reference evidence="3 4" key="2">
    <citation type="submission" date="2019-03" db="EMBL/GenBank/DDBJ databases">
        <title>Draft Genome Sequences of Six Type Strains of the Genus Massilia.</title>
        <authorList>
            <person name="Miess H."/>
            <person name="Frediansyhah A."/>
            <person name="Gross H."/>
        </authorList>
    </citation>
    <scope>NUCLEOTIDE SEQUENCE [LARGE SCALE GENOMIC DNA]</scope>
    <source>
        <strain evidence="3 4">DSM 17505</strain>
    </source>
</reference>
<dbReference type="Proteomes" id="UP000619512">
    <property type="component" value="Unassembled WGS sequence"/>
</dbReference>
<organism evidence="2 5">
    <name type="scientific">Pseudoduganella plicata</name>
    <dbReference type="NCBI Taxonomy" id="321984"/>
    <lineage>
        <taxon>Bacteria</taxon>
        <taxon>Pseudomonadati</taxon>
        <taxon>Pseudomonadota</taxon>
        <taxon>Betaproteobacteria</taxon>
        <taxon>Burkholderiales</taxon>
        <taxon>Oxalobacteraceae</taxon>
        <taxon>Telluria group</taxon>
        <taxon>Pseudoduganella</taxon>
    </lineage>
</organism>
<dbReference type="SUPFAM" id="SSF143422">
    <property type="entry name" value="Transposase IS200-like"/>
    <property type="match status" value="1"/>
</dbReference>
<dbReference type="NCBIfam" id="NF047646">
    <property type="entry name" value="REP_Tyr_transpos"/>
    <property type="match status" value="1"/>
</dbReference>
<dbReference type="Pfam" id="PF01797">
    <property type="entry name" value="Y1_Tnp"/>
    <property type="match status" value="1"/>
</dbReference>
<dbReference type="PANTHER" id="PTHR34322:SF2">
    <property type="entry name" value="TRANSPOSASE IS200-LIKE DOMAIN-CONTAINING PROTEIN"/>
    <property type="match status" value="1"/>
</dbReference>
<dbReference type="RefSeq" id="WP_134387019.1">
    <property type="nucleotide sequence ID" value="NZ_BMWW01000002.1"/>
</dbReference>
<keyword evidence="4" id="KW-1185">Reference proteome</keyword>
<dbReference type="GO" id="GO:0004803">
    <property type="term" value="F:transposase activity"/>
    <property type="evidence" value="ECO:0007669"/>
    <property type="project" value="InterPro"/>
</dbReference>
<dbReference type="AlphaFoldDB" id="A0A4V1AU88"/>
<evidence type="ECO:0000313" key="5">
    <source>
        <dbReference type="Proteomes" id="UP000619512"/>
    </source>
</evidence>
<dbReference type="PANTHER" id="PTHR34322">
    <property type="entry name" value="TRANSPOSASE, Y1_TNP DOMAIN-CONTAINING"/>
    <property type="match status" value="1"/>
</dbReference>
<dbReference type="EMBL" id="BMWW01000002">
    <property type="protein sequence ID" value="GGY81173.1"/>
    <property type="molecule type" value="Genomic_DNA"/>
</dbReference>
<reference evidence="2" key="1">
    <citation type="journal article" date="2014" name="Int. J. Syst. Evol. Microbiol.">
        <title>Complete genome sequence of Corynebacterium casei LMG S-19264T (=DSM 44701T), isolated from a smear-ripened cheese.</title>
        <authorList>
            <consortium name="US DOE Joint Genome Institute (JGI-PGF)"/>
            <person name="Walter F."/>
            <person name="Albersmeier A."/>
            <person name="Kalinowski J."/>
            <person name="Ruckert C."/>
        </authorList>
    </citation>
    <scope>NUCLEOTIDE SEQUENCE</scope>
    <source>
        <strain evidence="2">KCTC 12344</strain>
    </source>
</reference>
<dbReference type="EMBL" id="CP038026">
    <property type="protein sequence ID" value="QBQ38318.1"/>
    <property type="molecule type" value="Genomic_DNA"/>
</dbReference>